<dbReference type="EMBL" id="JAYRBN010000035">
    <property type="protein sequence ID" value="KAL2747708.1"/>
    <property type="molecule type" value="Genomic_DNA"/>
</dbReference>
<accession>A0ABD2CU53</accession>
<organism evidence="2 3">
    <name type="scientific">Vespula maculifrons</name>
    <name type="common">Eastern yellow jacket</name>
    <name type="synonym">Wasp</name>
    <dbReference type="NCBI Taxonomy" id="7453"/>
    <lineage>
        <taxon>Eukaryota</taxon>
        <taxon>Metazoa</taxon>
        <taxon>Ecdysozoa</taxon>
        <taxon>Arthropoda</taxon>
        <taxon>Hexapoda</taxon>
        <taxon>Insecta</taxon>
        <taxon>Pterygota</taxon>
        <taxon>Neoptera</taxon>
        <taxon>Endopterygota</taxon>
        <taxon>Hymenoptera</taxon>
        <taxon>Apocrita</taxon>
        <taxon>Aculeata</taxon>
        <taxon>Vespoidea</taxon>
        <taxon>Vespidae</taxon>
        <taxon>Vespinae</taxon>
        <taxon>Vespula</taxon>
    </lineage>
</organism>
<dbReference type="AlphaFoldDB" id="A0ABD2CU53"/>
<protein>
    <submittedName>
        <fullName evidence="2">Uncharacterized protein</fullName>
    </submittedName>
</protein>
<sequence>MNWPSILSIMVYINTKYLVLNICYFITRDCKTQKFHHTVQERSFLFSYVSDAQKWHSLLET</sequence>
<keyword evidence="1" id="KW-0472">Membrane</keyword>
<proteinExistence type="predicted"/>
<keyword evidence="1" id="KW-0812">Transmembrane</keyword>
<name>A0ABD2CU53_VESMC</name>
<keyword evidence="1" id="KW-1133">Transmembrane helix</keyword>
<evidence type="ECO:0000313" key="3">
    <source>
        <dbReference type="Proteomes" id="UP001607303"/>
    </source>
</evidence>
<evidence type="ECO:0000313" key="2">
    <source>
        <dbReference type="EMBL" id="KAL2747708.1"/>
    </source>
</evidence>
<evidence type="ECO:0000256" key="1">
    <source>
        <dbReference type="SAM" id="Phobius"/>
    </source>
</evidence>
<keyword evidence="3" id="KW-1185">Reference proteome</keyword>
<comment type="caution">
    <text evidence="2">The sequence shown here is derived from an EMBL/GenBank/DDBJ whole genome shotgun (WGS) entry which is preliminary data.</text>
</comment>
<reference evidence="2 3" key="1">
    <citation type="journal article" date="2024" name="Ann. Entomol. Soc. Am.">
        <title>Genomic analyses of the southern and eastern yellowjacket wasps (Hymenoptera: Vespidae) reveal evolutionary signatures of social life.</title>
        <authorList>
            <person name="Catto M.A."/>
            <person name="Caine P.B."/>
            <person name="Orr S.E."/>
            <person name="Hunt B.G."/>
            <person name="Goodisman M.A.D."/>
        </authorList>
    </citation>
    <scope>NUCLEOTIDE SEQUENCE [LARGE SCALE GENOMIC DNA]</scope>
    <source>
        <strain evidence="2">232</strain>
        <tissue evidence="2">Head and thorax</tissue>
    </source>
</reference>
<dbReference type="Proteomes" id="UP001607303">
    <property type="component" value="Unassembled WGS sequence"/>
</dbReference>
<feature type="transmembrane region" description="Helical" evidence="1">
    <location>
        <begin position="6"/>
        <end position="27"/>
    </location>
</feature>
<gene>
    <name evidence="2" type="ORF">V1477_004400</name>
</gene>